<feature type="compositionally biased region" description="Low complexity" evidence="1">
    <location>
        <begin position="236"/>
        <end position="250"/>
    </location>
</feature>
<feature type="compositionally biased region" description="Acidic residues" evidence="1">
    <location>
        <begin position="168"/>
        <end position="183"/>
    </location>
</feature>
<feature type="region of interest" description="Disordered" evidence="1">
    <location>
        <begin position="304"/>
        <end position="386"/>
    </location>
</feature>
<feature type="compositionally biased region" description="Polar residues" evidence="1">
    <location>
        <begin position="78"/>
        <end position="90"/>
    </location>
</feature>
<feature type="compositionally biased region" description="Low complexity" evidence="1">
    <location>
        <begin position="410"/>
        <end position="423"/>
    </location>
</feature>
<feature type="compositionally biased region" description="Low complexity" evidence="1">
    <location>
        <begin position="353"/>
        <end position="364"/>
    </location>
</feature>
<comment type="caution">
    <text evidence="2">The sequence shown here is derived from an EMBL/GenBank/DDBJ whole genome shotgun (WGS) entry which is preliminary data.</text>
</comment>
<dbReference type="EMBL" id="VLTO01000057">
    <property type="protein sequence ID" value="KAA0170978.1"/>
    <property type="molecule type" value="Genomic_DNA"/>
</dbReference>
<feature type="compositionally biased region" description="Low complexity" evidence="1">
    <location>
        <begin position="125"/>
        <end position="134"/>
    </location>
</feature>
<feature type="region of interest" description="Disordered" evidence="1">
    <location>
        <begin position="405"/>
        <end position="437"/>
    </location>
</feature>
<feature type="region of interest" description="Disordered" evidence="1">
    <location>
        <begin position="1"/>
        <end position="250"/>
    </location>
</feature>
<protein>
    <submittedName>
        <fullName evidence="2">Uncharacterized protein</fullName>
    </submittedName>
</protein>
<evidence type="ECO:0000313" key="2">
    <source>
        <dbReference type="EMBL" id="KAA0170978.1"/>
    </source>
</evidence>
<feature type="compositionally biased region" description="Low complexity" evidence="1">
    <location>
        <begin position="184"/>
        <end position="195"/>
    </location>
</feature>
<reference evidence="2 3" key="1">
    <citation type="submission" date="2019-07" db="EMBL/GenBank/DDBJ databases">
        <title>Genomes of Cafeteria roenbergensis.</title>
        <authorList>
            <person name="Fischer M.G."/>
            <person name="Hackl T."/>
            <person name="Roman M."/>
        </authorList>
    </citation>
    <scope>NUCLEOTIDE SEQUENCE [LARGE SCALE GENOMIC DNA]</scope>
    <source>
        <strain evidence="2 3">E4-10P</strain>
    </source>
</reference>
<dbReference type="Proteomes" id="UP000322899">
    <property type="component" value="Unassembled WGS sequence"/>
</dbReference>
<feature type="compositionally biased region" description="Polar residues" evidence="1">
    <location>
        <begin position="110"/>
        <end position="121"/>
    </location>
</feature>
<gene>
    <name evidence="2" type="ORF">FNF27_06455</name>
</gene>
<proteinExistence type="predicted"/>
<sequence>MARTTAEATPRRDLPCTPSHSSNSSNLMEAATSSGDNPDTEPVQEAPKAGLVLTACAGKGGRESPAAGGGACAPPSPVTTRSDVQRNASSPVPALPDAARVRDCNLASDAASNATPDSATPQPRAAPSGADASGGSAGRGGSGRTVSTEELEMRRRIAVAGLDSVAPFDDDDDDDGDSPDEDGPPGVDASPSRGSARGGSLGLAPGAAEGCPAASARAFMPSAGSAFSRASPKQEAAAPQGSALPASLASAGFCPAPGDPVLVKGPAWSCKEGLASPGTPEILRPLATAGGLVAGSPLAPAAFAAPASSSSAATGAPEQLGYAGAPGPGSRDAPPRLGSAPSLLGSDARQRSAHSGSSGDSPSRSLHRNVPDSAPLPSLPRLVPGGGTHVAAALATAAASAATDRRRDASAAATRALQSSSAAPAGKRMCGPGAVVA</sequence>
<organism evidence="2 3">
    <name type="scientific">Cafeteria roenbergensis</name>
    <name type="common">Marine flagellate</name>
    <dbReference type="NCBI Taxonomy" id="33653"/>
    <lineage>
        <taxon>Eukaryota</taxon>
        <taxon>Sar</taxon>
        <taxon>Stramenopiles</taxon>
        <taxon>Bigyra</taxon>
        <taxon>Opalozoa</taxon>
        <taxon>Bicosoecida</taxon>
        <taxon>Cafeteriaceae</taxon>
        <taxon>Cafeteria</taxon>
    </lineage>
</organism>
<feature type="compositionally biased region" description="Low complexity" evidence="1">
    <location>
        <begin position="304"/>
        <end position="317"/>
    </location>
</feature>
<accession>A0A5A8E0U6</accession>
<evidence type="ECO:0000313" key="3">
    <source>
        <dbReference type="Proteomes" id="UP000322899"/>
    </source>
</evidence>
<feature type="compositionally biased region" description="Polar residues" evidence="1">
    <location>
        <begin position="18"/>
        <end position="37"/>
    </location>
</feature>
<dbReference type="AlphaFoldDB" id="A0A5A8E0U6"/>
<evidence type="ECO:0000256" key="1">
    <source>
        <dbReference type="SAM" id="MobiDB-lite"/>
    </source>
</evidence>
<name>A0A5A8E0U6_CAFRO</name>